<dbReference type="Proteomes" id="UP001501095">
    <property type="component" value="Unassembled WGS sequence"/>
</dbReference>
<dbReference type="RefSeq" id="WP_344543860.1">
    <property type="nucleotide sequence ID" value="NZ_BAAATM010000027.1"/>
</dbReference>
<reference evidence="2 3" key="1">
    <citation type="journal article" date="2019" name="Int. J. Syst. Evol. Microbiol.">
        <title>The Global Catalogue of Microorganisms (GCM) 10K type strain sequencing project: providing services to taxonomists for standard genome sequencing and annotation.</title>
        <authorList>
            <consortium name="The Broad Institute Genomics Platform"/>
            <consortium name="The Broad Institute Genome Sequencing Center for Infectious Disease"/>
            <person name="Wu L."/>
            <person name="Ma J."/>
        </authorList>
    </citation>
    <scope>NUCLEOTIDE SEQUENCE [LARGE SCALE GENOMIC DNA]</scope>
    <source>
        <strain evidence="2 3">JCM 6924</strain>
    </source>
</reference>
<keyword evidence="3" id="KW-1185">Reference proteome</keyword>
<sequence length="218" mass="24014">MHNHLFEGAAVHHCANARCGRASPADADTPDAFGDLDGHRPALLGVHDTFDDGTAYRAELSARVGELILFDDPVLQHDLRLLDFWGPTSPRLWKVAAADTDRVVVRPQYMDRAIPELVGIPALAAHCWTTAHADVHRATVCASLWILDWEGWGLAPKGSTPPRSMPTRCSSRTPPPRPRRFPVLGSPVCAQTLQTVARGDNLALEDQLRTWAEGLRRR</sequence>
<dbReference type="EMBL" id="BAAATM010000027">
    <property type="protein sequence ID" value="GAA2558022.1"/>
    <property type="molecule type" value="Genomic_DNA"/>
</dbReference>
<evidence type="ECO:0000313" key="2">
    <source>
        <dbReference type="EMBL" id="GAA2558022.1"/>
    </source>
</evidence>
<feature type="compositionally biased region" description="Low complexity" evidence="1">
    <location>
        <begin position="160"/>
        <end position="172"/>
    </location>
</feature>
<accession>A0ABN3P325</accession>
<name>A0ABN3P325_9ACTN</name>
<protein>
    <submittedName>
        <fullName evidence="2">Uncharacterized protein</fullName>
    </submittedName>
</protein>
<evidence type="ECO:0000256" key="1">
    <source>
        <dbReference type="SAM" id="MobiDB-lite"/>
    </source>
</evidence>
<comment type="caution">
    <text evidence="2">The sequence shown here is derived from an EMBL/GenBank/DDBJ whole genome shotgun (WGS) entry which is preliminary data.</text>
</comment>
<feature type="region of interest" description="Disordered" evidence="1">
    <location>
        <begin position="157"/>
        <end position="184"/>
    </location>
</feature>
<proteinExistence type="predicted"/>
<organism evidence="2 3">
    <name type="scientific">Streptomyces levis</name>
    <dbReference type="NCBI Taxonomy" id="285566"/>
    <lineage>
        <taxon>Bacteria</taxon>
        <taxon>Bacillati</taxon>
        <taxon>Actinomycetota</taxon>
        <taxon>Actinomycetes</taxon>
        <taxon>Kitasatosporales</taxon>
        <taxon>Streptomycetaceae</taxon>
        <taxon>Streptomyces</taxon>
    </lineage>
</organism>
<gene>
    <name evidence="2" type="ORF">GCM10010423_69730</name>
</gene>
<evidence type="ECO:0000313" key="3">
    <source>
        <dbReference type="Proteomes" id="UP001501095"/>
    </source>
</evidence>